<dbReference type="PANTHER" id="PTHR10885:SF0">
    <property type="entry name" value="ISOPENTENYL-DIPHOSPHATE DELTA-ISOMERASE"/>
    <property type="match status" value="1"/>
</dbReference>
<dbReference type="Proteomes" id="UP000886861">
    <property type="component" value="Unassembled WGS sequence"/>
</dbReference>
<dbReference type="InterPro" id="IPR015797">
    <property type="entry name" value="NUDIX_hydrolase-like_dom_sf"/>
</dbReference>
<dbReference type="Gene3D" id="3.90.79.10">
    <property type="entry name" value="Nucleoside Triphosphate Pyrophosphohydrolase"/>
    <property type="match status" value="1"/>
</dbReference>
<dbReference type="PROSITE" id="PS51462">
    <property type="entry name" value="NUDIX"/>
    <property type="match status" value="1"/>
</dbReference>
<organism evidence="3 4">
    <name type="scientific">Candidatus Caccopulliclostridium gallistercoris</name>
    <dbReference type="NCBI Taxonomy" id="2840719"/>
    <lineage>
        <taxon>Bacteria</taxon>
        <taxon>Bacillati</taxon>
        <taxon>Bacillota</taxon>
        <taxon>Clostridia</taxon>
        <taxon>Candidatus Caccopulliclostridium</taxon>
    </lineage>
</organism>
<accession>A0A9D1NG14</accession>
<dbReference type="GO" id="GO:0016787">
    <property type="term" value="F:hydrolase activity"/>
    <property type="evidence" value="ECO:0007669"/>
    <property type="project" value="UniProtKB-KW"/>
</dbReference>
<dbReference type="AlphaFoldDB" id="A0A9D1NG14"/>
<feature type="domain" description="Nudix hydrolase" evidence="2">
    <location>
        <begin position="28"/>
        <end position="171"/>
    </location>
</feature>
<reference evidence="3" key="2">
    <citation type="journal article" date="2021" name="PeerJ">
        <title>Extensive microbial diversity within the chicken gut microbiome revealed by metagenomics and culture.</title>
        <authorList>
            <person name="Gilroy R."/>
            <person name="Ravi A."/>
            <person name="Getino M."/>
            <person name="Pursley I."/>
            <person name="Horton D.L."/>
            <person name="Alikhan N.F."/>
            <person name="Baker D."/>
            <person name="Gharbi K."/>
            <person name="Hall N."/>
            <person name="Watson M."/>
            <person name="Adriaenssens E.M."/>
            <person name="Foster-Nyarko E."/>
            <person name="Jarju S."/>
            <person name="Secka A."/>
            <person name="Antonio M."/>
            <person name="Oren A."/>
            <person name="Chaudhuri R.R."/>
            <person name="La Ragione R."/>
            <person name="Hildebrand F."/>
            <person name="Pallen M.J."/>
        </authorList>
    </citation>
    <scope>NUCLEOTIDE SEQUENCE</scope>
    <source>
        <strain evidence="3">CHK186-9395</strain>
    </source>
</reference>
<gene>
    <name evidence="3" type="ORF">IAA62_04545</name>
</gene>
<reference evidence="3" key="1">
    <citation type="submission" date="2020-10" db="EMBL/GenBank/DDBJ databases">
        <authorList>
            <person name="Gilroy R."/>
        </authorList>
    </citation>
    <scope>NUCLEOTIDE SEQUENCE</scope>
    <source>
        <strain evidence="3">CHK186-9395</strain>
    </source>
</reference>
<keyword evidence="1" id="KW-0378">Hydrolase</keyword>
<evidence type="ECO:0000313" key="3">
    <source>
        <dbReference type="EMBL" id="HIV01803.1"/>
    </source>
</evidence>
<name>A0A9D1NG14_9FIRM</name>
<sequence length="180" mass="20874">MEELLDILDENGNLIDVKTRADAHAKGLWHKSVHVWVINSKNEILLQKRSKNKKFFPSFWDCAFAGHVDSGESSLLTAVREGNEELGLKIDEKKLKFLFTNKESISHDNITNNEFVDIYVYEADVDLDNLLLQQEEVEDVAWVSLPDFESLLNNSSNLLHHDVKEYIKLFEYLQSNYVFI</sequence>
<dbReference type="CDD" id="cd04692">
    <property type="entry name" value="NUDIX_Hydrolase"/>
    <property type="match status" value="1"/>
</dbReference>
<dbReference type="EMBL" id="DVOJ01000015">
    <property type="protein sequence ID" value="HIV01803.1"/>
    <property type="molecule type" value="Genomic_DNA"/>
</dbReference>
<dbReference type="PANTHER" id="PTHR10885">
    <property type="entry name" value="ISOPENTENYL-DIPHOSPHATE DELTA-ISOMERASE"/>
    <property type="match status" value="1"/>
</dbReference>
<dbReference type="InterPro" id="IPR020084">
    <property type="entry name" value="NUDIX_hydrolase_CS"/>
</dbReference>
<evidence type="ECO:0000256" key="1">
    <source>
        <dbReference type="ARBA" id="ARBA00022801"/>
    </source>
</evidence>
<protein>
    <submittedName>
        <fullName evidence="3">NUDIX domain-containing protein</fullName>
    </submittedName>
</protein>
<evidence type="ECO:0000313" key="4">
    <source>
        <dbReference type="Proteomes" id="UP000886861"/>
    </source>
</evidence>
<dbReference type="PROSITE" id="PS00893">
    <property type="entry name" value="NUDIX_BOX"/>
    <property type="match status" value="1"/>
</dbReference>
<proteinExistence type="predicted"/>
<dbReference type="Pfam" id="PF00293">
    <property type="entry name" value="NUDIX"/>
    <property type="match status" value="1"/>
</dbReference>
<evidence type="ECO:0000259" key="2">
    <source>
        <dbReference type="PROSITE" id="PS51462"/>
    </source>
</evidence>
<comment type="caution">
    <text evidence="3">The sequence shown here is derived from an EMBL/GenBank/DDBJ whole genome shotgun (WGS) entry which is preliminary data.</text>
</comment>
<dbReference type="SUPFAM" id="SSF55811">
    <property type="entry name" value="Nudix"/>
    <property type="match status" value="1"/>
</dbReference>
<dbReference type="InterPro" id="IPR000086">
    <property type="entry name" value="NUDIX_hydrolase_dom"/>
</dbReference>